<sequence length="302" mass="32150">MEVPMISGRGLAHTGGTLDKLESIPNFQVTNFKQSDMNQMLRDVGCFIIGQSGNLVPADKKLYAVRDITATVNSIPLITSSIMSKKAAESLDALVLDVKCGKAAFMQDFSSSKQLAEKMVNAGSSLGMKMVALITQMDNPIGRAIGNAIEVAESLQCLQGNGDPDLLELVYALGSHLMAASGHVKSIEEGESKLKSVLDDGSALEKFKDMVIAQGVKPSLAQRLVDVDLTDIDNIWSVLDKSENVTDIKTTAGGYVSEIDAISLAVVAKELGAGREEEGAPIDHTVGLRLYVSRGSHIKEGK</sequence>
<name>A0A2G8L502_STIJA</name>
<dbReference type="GO" id="GO:0005829">
    <property type="term" value="C:cytosol"/>
    <property type="evidence" value="ECO:0007669"/>
    <property type="project" value="TreeGrafter"/>
</dbReference>
<dbReference type="Gene3D" id="3.40.1030.10">
    <property type="entry name" value="Nucleoside phosphorylase/phosphoribosyltransferase catalytic domain"/>
    <property type="match status" value="1"/>
</dbReference>
<evidence type="ECO:0000259" key="5">
    <source>
        <dbReference type="Pfam" id="PF00591"/>
    </source>
</evidence>
<evidence type="ECO:0000259" key="6">
    <source>
        <dbReference type="Pfam" id="PF07831"/>
    </source>
</evidence>
<keyword evidence="8" id="KW-1185">Reference proteome</keyword>
<dbReference type="AlphaFoldDB" id="A0A2G8L502"/>
<dbReference type="GO" id="GO:0004645">
    <property type="term" value="F:1,4-alpha-oligoglucan phosphorylase activity"/>
    <property type="evidence" value="ECO:0007669"/>
    <property type="project" value="InterPro"/>
</dbReference>
<gene>
    <name evidence="7" type="ORF">BSL78_07770</name>
</gene>
<evidence type="ECO:0000256" key="3">
    <source>
        <dbReference type="ARBA" id="ARBA00022676"/>
    </source>
</evidence>
<dbReference type="SUPFAM" id="SSF54680">
    <property type="entry name" value="Pyrimidine nucleoside phosphorylase C-terminal domain"/>
    <property type="match status" value="1"/>
</dbReference>
<dbReference type="Proteomes" id="UP000230750">
    <property type="component" value="Unassembled WGS sequence"/>
</dbReference>
<proteinExistence type="inferred from homology"/>
<dbReference type="Pfam" id="PF00591">
    <property type="entry name" value="Glycos_transf_3"/>
    <property type="match status" value="1"/>
</dbReference>
<evidence type="ECO:0000313" key="8">
    <source>
        <dbReference type="Proteomes" id="UP000230750"/>
    </source>
</evidence>
<evidence type="ECO:0000256" key="4">
    <source>
        <dbReference type="ARBA" id="ARBA00022679"/>
    </source>
</evidence>
<dbReference type="OrthoDB" id="445007at2759"/>
<dbReference type="SUPFAM" id="SSF52418">
    <property type="entry name" value="Nucleoside phosphorylase/phosphoribosyltransferase catalytic domain"/>
    <property type="match status" value="1"/>
</dbReference>
<evidence type="ECO:0000313" key="7">
    <source>
        <dbReference type="EMBL" id="PIK55346.1"/>
    </source>
</evidence>
<dbReference type="Pfam" id="PF07831">
    <property type="entry name" value="PYNP_C"/>
    <property type="match status" value="1"/>
</dbReference>
<comment type="similarity">
    <text evidence="1">Belongs to the thymidine/pyrimidine-nucleoside phosphorylase family.</text>
</comment>
<reference evidence="7 8" key="1">
    <citation type="journal article" date="2017" name="PLoS Biol.">
        <title>The sea cucumber genome provides insights into morphological evolution and visceral regeneration.</title>
        <authorList>
            <person name="Zhang X."/>
            <person name="Sun L."/>
            <person name="Yuan J."/>
            <person name="Sun Y."/>
            <person name="Gao Y."/>
            <person name="Zhang L."/>
            <person name="Li S."/>
            <person name="Dai H."/>
            <person name="Hamel J.F."/>
            <person name="Liu C."/>
            <person name="Yu Y."/>
            <person name="Liu S."/>
            <person name="Lin W."/>
            <person name="Guo K."/>
            <person name="Jin S."/>
            <person name="Xu P."/>
            <person name="Storey K.B."/>
            <person name="Huan P."/>
            <person name="Zhang T."/>
            <person name="Zhou Y."/>
            <person name="Zhang J."/>
            <person name="Lin C."/>
            <person name="Li X."/>
            <person name="Xing L."/>
            <person name="Huo D."/>
            <person name="Sun M."/>
            <person name="Wang L."/>
            <person name="Mercier A."/>
            <person name="Li F."/>
            <person name="Yang H."/>
            <person name="Xiang J."/>
        </authorList>
    </citation>
    <scope>NUCLEOTIDE SEQUENCE [LARGE SCALE GENOMIC DNA]</scope>
    <source>
        <strain evidence="7">Shaxun</strain>
        <tissue evidence="7">Muscle</tissue>
    </source>
</reference>
<dbReference type="GO" id="GO:0006213">
    <property type="term" value="P:pyrimidine nucleoside metabolic process"/>
    <property type="evidence" value="ECO:0007669"/>
    <property type="project" value="InterPro"/>
</dbReference>
<evidence type="ECO:0000256" key="2">
    <source>
        <dbReference type="ARBA" id="ARBA00011738"/>
    </source>
</evidence>
<feature type="domain" description="Pyrimidine nucleoside phosphorylase C-terminal" evidence="6">
    <location>
        <begin position="255"/>
        <end position="301"/>
    </location>
</feature>
<dbReference type="STRING" id="307972.A0A2G8L502"/>
<dbReference type="FunFam" id="3.40.1030.10:FF:000003">
    <property type="entry name" value="Pyrimidine-nucleoside phosphorylase"/>
    <property type="match status" value="1"/>
</dbReference>
<keyword evidence="4" id="KW-0808">Transferase</keyword>
<dbReference type="InterPro" id="IPR036566">
    <property type="entry name" value="PYNP-like_C_sf"/>
</dbReference>
<dbReference type="InterPro" id="IPR035902">
    <property type="entry name" value="Nuc_phospho_transferase"/>
</dbReference>
<dbReference type="GO" id="GO:0006206">
    <property type="term" value="P:pyrimidine nucleobase metabolic process"/>
    <property type="evidence" value="ECO:0007669"/>
    <property type="project" value="InterPro"/>
</dbReference>
<dbReference type="PROSITE" id="PS00647">
    <property type="entry name" value="THYMID_PHOSPHORYLASE"/>
    <property type="match status" value="1"/>
</dbReference>
<keyword evidence="3" id="KW-0328">Glycosyltransferase</keyword>
<dbReference type="Gene3D" id="3.90.1170.30">
    <property type="entry name" value="Pyrimidine nucleoside phosphorylase-like, C-terminal domain"/>
    <property type="match status" value="1"/>
</dbReference>
<dbReference type="EMBL" id="MRZV01000219">
    <property type="protein sequence ID" value="PIK55346.1"/>
    <property type="molecule type" value="Genomic_DNA"/>
</dbReference>
<protein>
    <submittedName>
        <fullName evidence="7">Thymidine phosphorylase</fullName>
    </submittedName>
</protein>
<dbReference type="PANTHER" id="PTHR10515:SF0">
    <property type="entry name" value="THYMIDINE PHOSPHORYLASE"/>
    <property type="match status" value="1"/>
</dbReference>
<dbReference type="PANTHER" id="PTHR10515">
    <property type="entry name" value="THYMIDINE PHOSPHORYLASE"/>
    <property type="match status" value="1"/>
</dbReference>
<feature type="domain" description="Glycosyl transferase family 3" evidence="5">
    <location>
        <begin position="2"/>
        <end position="204"/>
    </location>
</feature>
<comment type="caution">
    <text evidence="7">The sequence shown here is derived from an EMBL/GenBank/DDBJ whole genome shotgun (WGS) entry which is preliminary data.</text>
</comment>
<evidence type="ECO:0000256" key="1">
    <source>
        <dbReference type="ARBA" id="ARBA00006915"/>
    </source>
</evidence>
<dbReference type="InterPro" id="IPR017872">
    <property type="entry name" value="Pyrmidine_PPase_CS"/>
</dbReference>
<organism evidence="7 8">
    <name type="scientific">Stichopus japonicus</name>
    <name type="common">Sea cucumber</name>
    <dbReference type="NCBI Taxonomy" id="307972"/>
    <lineage>
        <taxon>Eukaryota</taxon>
        <taxon>Metazoa</taxon>
        <taxon>Echinodermata</taxon>
        <taxon>Eleutherozoa</taxon>
        <taxon>Echinozoa</taxon>
        <taxon>Holothuroidea</taxon>
        <taxon>Aspidochirotacea</taxon>
        <taxon>Aspidochirotida</taxon>
        <taxon>Stichopodidae</taxon>
        <taxon>Apostichopus</taxon>
    </lineage>
</organism>
<dbReference type="GO" id="GO:0016763">
    <property type="term" value="F:pentosyltransferase activity"/>
    <property type="evidence" value="ECO:0007669"/>
    <property type="project" value="InterPro"/>
</dbReference>
<dbReference type="InterPro" id="IPR000312">
    <property type="entry name" value="Glycosyl_Trfase_fam3"/>
</dbReference>
<accession>A0A2G8L502</accession>
<dbReference type="NCBIfam" id="NF004490">
    <property type="entry name" value="PRK05820.1"/>
    <property type="match status" value="1"/>
</dbReference>
<dbReference type="InterPro" id="IPR013102">
    <property type="entry name" value="PYNP_C"/>
</dbReference>
<dbReference type="InterPro" id="IPR000053">
    <property type="entry name" value="Thymidine/pyrmidine_PPase"/>
</dbReference>
<comment type="subunit">
    <text evidence="2">Homodimer.</text>
</comment>